<evidence type="ECO:0000256" key="1">
    <source>
        <dbReference type="SAM" id="MobiDB-lite"/>
    </source>
</evidence>
<dbReference type="AlphaFoldDB" id="A0AAD9UEG7"/>
<comment type="caution">
    <text evidence="2">The sequence shown here is derived from an EMBL/GenBank/DDBJ whole genome shotgun (WGS) entry which is preliminary data.</text>
</comment>
<dbReference type="GO" id="GO:0003723">
    <property type="term" value="F:RNA binding"/>
    <property type="evidence" value="ECO:0007669"/>
    <property type="project" value="TreeGrafter"/>
</dbReference>
<feature type="compositionally biased region" description="Acidic residues" evidence="1">
    <location>
        <begin position="10"/>
        <end position="33"/>
    </location>
</feature>
<dbReference type="PANTHER" id="PTHR32337:SF2">
    <property type="entry name" value="NUCLEOLAR PROTEIN 7"/>
    <property type="match status" value="1"/>
</dbReference>
<gene>
    <name evidence="2" type="ORF">NP493_199g01005</name>
</gene>
<feature type="region of interest" description="Disordered" evidence="1">
    <location>
        <begin position="1"/>
        <end position="37"/>
    </location>
</feature>
<dbReference type="PANTHER" id="PTHR32337">
    <property type="entry name" value="NUCLEOLAR PROTEIN 7"/>
    <property type="match status" value="1"/>
</dbReference>
<feature type="compositionally biased region" description="Basic and acidic residues" evidence="1">
    <location>
        <begin position="77"/>
        <end position="93"/>
    </location>
</feature>
<name>A0AAD9UEG7_RIDPI</name>
<proteinExistence type="predicted"/>
<dbReference type="GO" id="GO:0005730">
    <property type="term" value="C:nucleolus"/>
    <property type="evidence" value="ECO:0007669"/>
    <property type="project" value="TreeGrafter"/>
</dbReference>
<evidence type="ECO:0000313" key="2">
    <source>
        <dbReference type="EMBL" id="KAK2186452.1"/>
    </source>
</evidence>
<keyword evidence="3" id="KW-1185">Reference proteome</keyword>
<organism evidence="2 3">
    <name type="scientific">Ridgeia piscesae</name>
    <name type="common">Tubeworm</name>
    <dbReference type="NCBI Taxonomy" id="27915"/>
    <lineage>
        <taxon>Eukaryota</taxon>
        <taxon>Metazoa</taxon>
        <taxon>Spiralia</taxon>
        <taxon>Lophotrochozoa</taxon>
        <taxon>Annelida</taxon>
        <taxon>Polychaeta</taxon>
        <taxon>Sedentaria</taxon>
        <taxon>Canalipalpata</taxon>
        <taxon>Sabellida</taxon>
        <taxon>Siboglinidae</taxon>
        <taxon>Ridgeia</taxon>
    </lineage>
</organism>
<reference evidence="2" key="1">
    <citation type="journal article" date="2023" name="Mol. Biol. Evol.">
        <title>Third-Generation Sequencing Reveals the Adaptive Role of the Epigenome in Three Deep-Sea Polychaetes.</title>
        <authorList>
            <person name="Perez M."/>
            <person name="Aroh O."/>
            <person name="Sun Y."/>
            <person name="Lan Y."/>
            <person name="Juniper S.K."/>
            <person name="Young C.R."/>
            <person name="Angers B."/>
            <person name="Qian P.Y."/>
        </authorList>
    </citation>
    <scope>NUCLEOTIDE SEQUENCE</scope>
    <source>
        <strain evidence="2">R07B-5</strain>
    </source>
</reference>
<dbReference type="Proteomes" id="UP001209878">
    <property type="component" value="Unassembled WGS sequence"/>
</dbReference>
<sequence>MQRRKVFGDSDSEDEAEELGSGAEVDEEADDGTEAAKGECLVIESDSDDAPEDVDFVRSRESALQQVKNVMQQIGRTEQKKKEKRKHQEEKFKEQKKKKLERLQQSRLPDDILDEVATRPKVTVSTVPEETKQPPPENEPIASG</sequence>
<evidence type="ECO:0000313" key="3">
    <source>
        <dbReference type="Proteomes" id="UP001209878"/>
    </source>
</evidence>
<feature type="compositionally biased region" description="Basic and acidic residues" evidence="1">
    <location>
        <begin position="101"/>
        <end position="110"/>
    </location>
</feature>
<dbReference type="EMBL" id="JAODUO010000199">
    <property type="protein sequence ID" value="KAK2186452.1"/>
    <property type="molecule type" value="Genomic_DNA"/>
</dbReference>
<accession>A0AAD9UEG7</accession>
<protein>
    <submittedName>
        <fullName evidence="2">Uncharacterized protein</fullName>
    </submittedName>
</protein>
<feature type="region of interest" description="Disordered" evidence="1">
    <location>
        <begin position="70"/>
        <end position="144"/>
    </location>
</feature>